<keyword evidence="1" id="KW-1133">Transmembrane helix</keyword>
<keyword evidence="2" id="KW-0732">Signal</keyword>
<dbReference type="Proteomes" id="UP000242662">
    <property type="component" value="Unassembled WGS sequence"/>
</dbReference>
<gene>
    <name evidence="3" type="ORF">SAMN05421737_103138</name>
</gene>
<dbReference type="RefSeq" id="WP_141769840.1">
    <property type="nucleotide sequence ID" value="NZ_FMYM01000003.1"/>
</dbReference>
<evidence type="ECO:0000313" key="4">
    <source>
        <dbReference type="Proteomes" id="UP000242662"/>
    </source>
</evidence>
<name>A0A1G6HB36_9BACI</name>
<sequence length="66" mass="6869">MLKKSLFAAALVLLFFVLGSDPSVLAAGAETTEPAAESDGFIRIVLNVLSVATLAVMAYLIVTDRG</sequence>
<keyword evidence="1" id="KW-0472">Membrane</keyword>
<evidence type="ECO:0000256" key="2">
    <source>
        <dbReference type="SAM" id="SignalP"/>
    </source>
</evidence>
<evidence type="ECO:0000256" key="1">
    <source>
        <dbReference type="SAM" id="Phobius"/>
    </source>
</evidence>
<evidence type="ECO:0000313" key="3">
    <source>
        <dbReference type="EMBL" id="SDB91470.1"/>
    </source>
</evidence>
<dbReference type="STRING" id="1464122.SAMN05421737_103138"/>
<keyword evidence="4" id="KW-1185">Reference proteome</keyword>
<dbReference type="AlphaFoldDB" id="A0A1G6HB36"/>
<proteinExistence type="predicted"/>
<keyword evidence="1" id="KW-0812">Transmembrane</keyword>
<reference evidence="4" key="1">
    <citation type="submission" date="2016-09" db="EMBL/GenBank/DDBJ databases">
        <authorList>
            <person name="Varghese N."/>
            <person name="Submissions S."/>
        </authorList>
    </citation>
    <scope>NUCLEOTIDE SEQUENCE [LARGE SCALE GENOMIC DNA]</scope>
    <source>
        <strain evidence="4">25nlg</strain>
    </source>
</reference>
<feature type="chain" id="PRO_5017434697" evidence="2">
    <location>
        <begin position="27"/>
        <end position="66"/>
    </location>
</feature>
<dbReference type="EMBL" id="FMYM01000003">
    <property type="protein sequence ID" value="SDB91470.1"/>
    <property type="molecule type" value="Genomic_DNA"/>
</dbReference>
<accession>A0A1G6HB36</accession>
<feature type="transmembrane region" description="Helical" evidence="1">
    <location>
        <begin position="42"/>
        <end position="62"/>
    </location>
</feature>
<protein>
    <submittedName>
        <fullName evidence="3">Uncharacterized protein</fullName>
    </submittedName>
</protein>
<organism evidence="3 4">
    <name type="scientific">Shouchella lonarensis</name>
    <dbReference type="NCBI Taxonomy" id="1464122"/>
    <lineage>
        <taxon>Bacteria</taxon>
        <taxon>Bacillati</taxon>
        <taxon>Bacillota</taxon>
        <taxon>Bacilli</taxon>
        <taxon>Bacillales</taxon>
        <taxon>Bacillaceae</taxon>
        <taxon>Shouchella</taxon>
    </lineage>
</organism>
<feature type="signal peptide" evidence="2">
    <location>
        <begin position="1"/>
        <end position="26"/>
    </location>
</feature>